<feature type="signal peptide" evidence="1">
    <location>
        <begin position="1"/>
        <end position="20"/>
    </location>
</feature>
<dbReference type="EMBL" id="JBHSGI010000002">
    <property type="protein sequence ID" value="MFC4667711.1"/>
    <property type="molecule type" value="Genomic_DNA"/>
</dbReference>
<organism evidence="2 3">
    <name type="scientific">Seohaeicola nanhaiensis</name>
    <dbReference type="NCBI Taxonomy" id="1387282"/>
    <lineage>
        <taxon>Bacteria</taxon>
        <taxon>Pseudomonadati</taxon>
        <taxon>Pseudomonadota</taxon>
        <taxon>Alphaproteobacteria</taxon>
        <taxon>Rhodobacterales</taxon>
        <taxon>Roseobacteraceae</taxon>
        <taxon>Seohaeicola</taxon>
    </lineage>
</organism>
<accession>A0ABV9KDL1</accession>
<dbReference type="InterPro" id="IPR036465">
    <property type="entry name" value="vWFA_dom_sf"/>
</dbReference>
<dbReference type="Proteomes" id="UP001595973">
    <property type="component" value="Unassembled WGS sequence"/>
</dbReference>
<reference evidence="3" key="1">
    <citation type="journal article" date="2019" name="Int. J. Syst. Evol. Microbiol.">
        <title>The Global Catalogue of Microorganisms (GCM) 10K type strain sequencing project: providing services to taxonomists for standard genome sequencing and annotation.</title>
        <authorList>
            <consortium name="The Broad Institute Genomics Platform"/>
            <consortium name="The Broad Institute Genome Sequencing Center for Infectious Disease"/>
            <person name="Wu L."/>
            <person name="Ma J."/>
        </authorList>
    </citation>
    <scope>NUCLEOTIDE SEQUENCE [LARGE SCALE GENOMIC DNA]</scope>
    <source>
        <strain evidence="3">CGMCC 4.7283</strain>
    </source>
</reference>
<name>A0ABV9KDL1_9RHOB</name>
<sequence>MRLAPALLALWLAAPGTAQEAPCRQALALGLDVSGSVDSGEFALQLRGLANALRHPDVVAALLADPGAPVELAVYLWSGPGHQRMVVDWARIEGAADITAVAGRVLAAGRGAAPPETGLGRSMGFGAALLGQRRGCWKRTLDISGDGENNAGPRPEAMRAALMAEGITINALVIGADSLPGGEARGDGIGALASYFEAYVILGPEAFVETALGYADYEAAMVRKLKRELEGLALSALQ</sequence>
<feature type="chain" id="PRO_5046320798" evidence="1">
    <location>
        <begin position="21"/>
        <end position="238"/>
    </location>
</feature>
<evidence type="ECO:0000313" key="3">
    <source>
        <dbReference type="Proteomes" id="UP001595973"/>
    </source>
</evidence>
<dbReference type="RefSeq" id="WP_380715943.1">
    <property type="nucleotide sequence ID" value="NZ_JBHSGI010000002.1"/>
</dbReference>
<gene>
    <name evidence="2" type="ORF">ACFO5X_04030</name>
</gene>
<comment type="caution">
    <text evidence="2">The sequence shown here is derived from an EMBL/GenBank/DDBJ whole genome shotgun (WGS) entry which is preliminary data.</text>
</comment>
<protein>
    <submittedName>
        <fullName evidence="2">DUF1194 domain-containing protein</fullName>
    </submittedName>
</protein>
<dbReference type="Pfam" id="PF06707">
    <property type="entry name" value="DUF1194"/>
    <property type="match status" value="1"/>
</dbReference>
<evidence type="ECO:0000313" key="2">
    <source>
        <dbReference type="EMBL" id="MFC4667711.1"/>
    </source>
</evidence>
<dbReference type="InterPro" id="IPR010607">
    <property type="entry name" value="DUF1194"/>
</dbReference>
<keyword evidence="3" id="KW-1185">Reference proteome</keyword>
<proteinExistence type="predicted"/>
<dbReference type="SUPFAM" id="SSF53300">
    <property type="entry name" value="vWA-like"/>
    <property type="match status" value="1"/>
</dbReference>
<evidence type="ECO:0000256" key="1">
    <source>
        <dbReference type="SAM" id="SignalP"/>
    </source>
</evidence>
<keyword evidence="1" id="KW-0732">Signal</keyword>